<feature type="region of interest" description="Disordered" evidence="1">
    <location>
        <begin position="134"/>
        <end position="153"/>
    </location>
</feature>
<dbReference type="Pfam" id="PF00724">
    <property type="entry name" value="Oxidored_FMN"/>
    <property type="match status" value="1"/>
</dbReference>
<organism evidence="3 4">
    <name type="scientific">Streptomyces varsoviensis</name>
    <dbReference type="NCBI Taxonomy" id="67373"/>
    <lineage>
        <taxon>Bacteria</taxon>
        <taxon>Bacillati</taxon>
        <taxon>Actinomycetota</taxon>
        <taxon>Actinomycetes</taxon>
        <taxon>Kitasatosporales</taxon>
        <taxon>Streptomycetaceae</taxon>
        <taxon>Streptomyces</taxon>
    </lineage>
</organism>
<evidence type="ECO:0000313" key="3">
    <source>
        <dbReference type="EMBL" id="KOG85805.1"/>
    </source>
</evidence>
<evidence type="ECO:0000313" key="4">
    <source>
        <dbReference type="Proteomes" id="UP000037020"/>
    </source>
</evidence>
<feature type="domain" description="NADH:flavin oxidoreductase/NADH oxidase N-terminal" evidence="2">
    <location>
        <begin position="17"/>
        <end position="212"/>
    </location>
</feature>
<dbReference type="SUPFAM" id="SSF51395">
    <property type="entry name" value="FMN-linked oxidoreductases"/>
    <property type="match status" value="1"/>
</dbReference>
<dbReference type="EMBL" id="LGUT01003185">
    <property type="protein sequence ID" value="KOG85805.1"/>
    <property type="molecule type" value="Genomic_DNA"/>
</dbReference>
<evidence type="ECO:0000259" key="2">
    <source>
        <dbReference type="Pfam" id="PF00724"/>
    </source>
</evidence>
<proteinExistence type="predicted"/>
<dbReference type="PANTHER" id="PTHR22893">
    <property type="entry name" value="NADH OXIDOREDUCTASE-RELATED"/>
    <property type="match status" value="1"/>
</dbReference>
<comment type="caution">
    <text evidence="3">The sequence shown here is derived from an EMBL/GenBank/DDBJ whole genome shotgun (WGS) entry which is preliminary data.</text>
</comment>
<reference evidence="3 4" key="1">
    <citation type="submission" date="2015-07" db="EMBL/GenBank/DDBJ databases">
        <authorList>
            <person name="Ju K.-S."/>
            <person name="Doroghazi J.R."/>
            <person name="Metcalf W.W."/>
        </authorList>
    </citation>
    <scope>NUCLEOTIDE SEQUENCE [LARGE SCALE GENOMIC DNA]</scope>
    <source>
        <strain evidence="3 4">NRRL B-3589</strain>
    </source>
</reference>
<dbReference type="InterPro" id="IPR045247">
    <property type="entry name" value="Oye-like"/>
</dbReference>
<protein>
    <recommendedName>
        <fullName evidence="2">NADH:flavin oxidoreductase/NADH oxidase N-terminal domain-containing protein</fullName>
    </recommendedName>
</protein>
<dbReference type="Gene3D" id="3.20.20.70">
    <property type="entry name" value="Aldolase class I"/>
    <property type="match status" value="1"/>
</dbReference>
<dbReference type="PANTHER" id="PTHR22893:SF91">
    <property type="entry name" value="NADPH DEHYDROGENASE 2-RELATED"/>
    <property type="match status" value="1"/>
</dbReference>
<dbReference type="InterPro" id="IPR001155">
    <property type="entry name" value="OxRdtase_FMN_N"/>
</dbReference>
<keyword evidence="4" id="KW-1185">Reference proteome</keyword>
<sequence>MNPHHPHHPSTDDAQPLLRPTSIGELRLPNRVVMAPLTRARATNPERVPTELHAAYYGQRAAAGLIVGEGVWVGEQAIGFGGVPGLHTERQVAAWRQVTGLVHALGGRIVAQLWHTGAVSHPDHLGGALPAGPSAVNPQETVHTPYGRQGTVTPRAMTGADIERTIEAYAAAAGNARRAGFDGVEIAANGIYLLAQFLNRRLNRRTDRYGADPTR</sequence>
<name>A0ABR5IXD7_9ACTN</name>
<feature type="non-terminal residue" evidence="3">
    <location>
        <position position="215"/>
    </location>
</feature>
<dbReference type="InterPro" id="IPR013785">
    <property type="entry name" value="Aldolase_TIM"/>
</dbReference>
<evidence type="ECO:0000256" key="1">
    <source>
        <dbReference type="SAM" id="MobiDB-lite"/>
    </source>
</evidence>
<dbReference type="Proteomes" id="UP000037020">
    <property type="component" value="Unassembled WGS sequence"/>
</dbReference>
<accession>A0ABR5IXD7</accession>
<gene>
    <name evidence="3" type="ORF">ADK38_34600</name>
</gene>